<dbReference type="OrthoDB" id="6278121at2759"/>
<dbReference type="EMBL" id="KZ351492">
    <property type="protein sequence ID" value="PIO62935.1"/>
    <property type="molecule type" value="Genomic_DNA"/>
</dbReference>
<gene>
    <name evidence="1" type="ORF">TELCIR_15485</name>
</gene>
<proteinExistence type="predicted"/>
<organism evidence="1 2">
    <name type="scientific">Teladorsagia circumcincta</name>
    <name type="common">Brown stomach worm</name>
    <name type="synonym">Ostertagia circumcincta</name>
    <dbReference type="NCBI Taxonomy" id="45464"/>
    <lineage>
        <taxon>Eukaryota</taxon>
        <taxon>Metazoa</taxon>
        <taxon>Ecdysozoa</taxon>
        <taxon>Nematoda</taxon>
        <taxon>Chromadorea</taxon>
        <taxon>Rhabditida</taxon>
        <taxon>Rhabditina</taxon>
        <taxon>Rhabditomorpha</taxon>
        <taxon>Strongyloidea</taxon>
        <taxon>Trichostrongylidae</taxon>
        <taxon>Teladorsagia</taxon>
    </lineage>
</organism>
<evidence type="ECO:0000313" key="2">
    <source>
        <dbReference type="Proteomes" id="UP000230423"/>
    </source>
</evidence>
<reference evidence="1 2" key="1">
    <citation type="submission" date="2015-09" db="EMBL/GenBank/DDBJ databases">
        <title>Draft genome of the parasitic nematode Teladorsagia circumcincta isolate WARC Sus (inbred).</title>
        <authorList>
            <person name="Mitreva M."/>
        </authorList>
    </citation>
    <scope>NUCLEOTIDE SEQUENCE [LARGE SCALE GENOMIC DNA]</scope>
    <source>
        <strain evidence="1 2">S</strain>
    </source>
</reference>
<keyword evidence="2" id="KW-1185">Reference proteome</keyword>
<sequence>MPKWSVDSPPAPPSQMTPSLLCVCTSPLCNAGHYARVVENTMLNYLPRELLAPPREEKKSVNSVHDHPDLGLAQQLADAGF</sequence>
<name>A0A2G9TYB5_TELCI</name>
<dbReference type="AlphaFoldDB" id="A0A2G9TYB5"/>
<evidence type="ECO:0000313" key="1">
    <source>
        <dbReference type="EMBL" id="PIO62935.1"/>
    </source>
</evidence>
<accession>A0A2G9TYB5</accession>
<protein>
    <submittedName>
        <fullName evidence="1">Uncharacterized protein</fullName>
    </submittedName>
</protein>
<dbReference type="Proteomes" id="UP000230423">
    <property type="component" value="Unassembled WGS sequence"/>
</dbReference>